<reference evidence="2 3" key="1">
    <citation type="submission" date="2019-03" db="EMBL/GenBank/DDBJ databases">
        <title>Algoriphagus aquimaris sp. nov., isolated form marine sediment in Pohang, Korea.</title>
        <authorList>
            <person name="Kim J."/>
            <person name="Yoon S.-H."/>
            <person name="Lee S.-S."/>
        </authorList>
    </citation>
    <scope>NUCLEOTIDE SEQUENCE [LARGE SCALE GENOMIC DNA]</scope>
    <source>
        <strain evidence="2 3">F21</strain>
    </source>
</reference>
<accession>A0A4R5V7E2</accession>
<keyword evidence="3" id="KW-1185">Reference proteome</keyword>
<dbReference type="Proteomes" id="UP000295438">
    <property type="component" value="Unassembled WGS sequence"/>
</dbReference>
<feature type="signal peptide" evidence="1">
    <location>
        <begin position="1"/>
        <end position="21"/>
    </location>
</feature>
<dbReference type="InterPro" id="IPR011659">
    <property type="entry name" value="WD40"/>
</dbReference>
<dbReference type="EMBL" id="SMUW01000028">
    <property type="protein sequence ID" value="TDK47978.1"/>
    <property type="molecule type" value="Genomic_DNA"/>
</dbReference>
<dbReference type="Pfam" id="PF07676">
    <property type="entry name" value="PD40"/>
    <property type="match status" value="1"/>
</dbReference>
<evidence type="ECO:0000256" key="1">
    <source>
        <dbReference type="SAM" id="SignalP"/>
    </source>
</evidence>
<evidence type="ECO:0000313" key="2">
    <source>
        <dbReference type="EMBL" id="TDK47978.1"/>
    </source>
</evidence>
<dbReference type="RefSeq" id="WP_133390037.1">
    <property type="nucleotide sequence ID" value="NZ_SMUW01000028.1"/>
</dbReference>
<comment type="caution">
    <text evidence="2">The sequence shown here is derived from an EMBL/GenBank/DDBJ whole genome shotgun (WGS) entry which is preliminary data.</text>
</comment>
<sequence length="325" mass="37078">MNWLKTNIKSRRFATASIFLAASMLSLGCSKRLVETSSLASLSKSMPNDEATVFGKGTISTDAFEFGITFSPDMDEVFWTRRETNSNNEIWTMKMEEGTWTDPEPAFFKAKSGWDFEPHINLQGSRLYFGSTRPLPNSSKSSGLHQWYSERTQNGWTDPIPLESPFIDKSVIMYLTSSKKGNLFFTTGEEGDEPEDWVIYQSIIQEGRYLSIERMGNAINFEGEYIAHSYIAPDESYIIYDAKRSDGLGDSDLYISFKRKGNWSKALNMGPTVNTHLTEMCPSVSPDQKYLFFHRGDENQGDIYWVKFSTLKKQLEIQSKINSKI</sequence>
<keyword evidence="1" id="KW-0732">Signal</keyword>
<protein>
    <recommendedName>
        <fullName evidence="4">WD40 repeat protein</fullName>
    </recommendedName>
</protein>
<dbReference type="SUPFAM" id="SSF82171">
    <property type="entry name" value="DPP6 N-terminal domain-like"/>
    <property type="match status" value="1"/>
</dbReference>
<dbReference type="AlphaFoldDB" id="A0A4R5V7E2"/>
<feature type="chain" id="PRO_5020936549" description="WD40 repeat protein" evidence="1">
    <location>
        <begin position="22"/>
        <end position="325"/>
    </location>
</feature>
<dbReference type="PROSITE" id="PS51257">
    <property type="entry name" value="PROKAR_LIPOPROTEIN"/>
    <property type="match status" value="1"/>
</dbReference>
<gene>
    <name evidence="2" type="ORF">E1898_04700</name>
</gene>
<evidence type="ECO:0000313" key="3">
    <source>
        <dbReference type="Proteomes" id="UP000295438"/>
    </source>
</evidence>
<evidence type="ECO:0008006" key="4">
    <source>
        <dbReference type="Google" id="ProtNLM"/>
    </source>
</evidence>
<organism evidence="2 3">
    <name type="scientific">Algoriphagus formosus</name>
    <dbReference type="NCBI Taxonomy" id="2007308"/>
    <lineage>
        <taxon>Bacteria</taxon>
        <taxon>Pseudomonadati</taxon>
        <taxon>Bacteroidota</taxon>
        <taxon>Cytophagia</taxon>
        <taxon>Cytophagales</taxon>
        <taxon>Cyclobacteriaceae</taxon>
        <taxon>Algoriphagus</taxon>
    </lineage>
</organism>
<proteinExistence type="predicted"/>
<name>A0A4R5V7E2_9BACT</name>